<evidence type="ECO:0000256" key="11">
    <source>
        <dbReference type="HAMAP-Rule" id="MF_01023"/>
    </source>
</evidence>
<dbReference type="STRING" id="697282.Mettu_0176"/>
<comment type="cofactor">
    <cofactor evidence="1 11">
        <name>pyridoxal 5'-phosphate</name>
        <dbReference type="ChEBI" id="CHEBI:597326"/>
    </cofactor>
</comment>
<keyword evidence="7 11" id="KW-0808">Transferase</keyword>
<evidence type="ECO:0000313" key="14">
    <source>
        <dbReference type="Proteomes" id="UP000004664"/>
    </source>
</evidence>
<dbReference type="InterPro" id="IPR004839">
    <property type="entry name" value="Aminotransferase_I/II_large"/>
</dbReference>
<organism evidence="13 14">
    <name type="scientific">Methylobacter tundripaludum (strain ATCC BAA-1195 / DSM 17260 / SV96)</name>
    <dbReference type="NCBI Taxonomy" id="697282"/>
    <lineage>
        <taxon>Bacteria</taxon>
        <taxon>Pseudomonadati</taxon>
        <taxon>Pseudomonadota</taxon>
        <taxon>Gammaproteobacteria</taxon>
        <taxon>Methylococcales</taxon>
        <taxon>Methylococcaceae</taxon>
        <taxon>Methylobacter</taxon>
    </lineage>
</organism>
<keyword evidence="14" id="KW-1185">Reference proteome</keyword>
<evidence type="ECO:0000256" key="6">
    <source>
        <dbReference type="ARBA" id="ARBA00022605"/>
    </source>
</evidence>
<dbReference type="EC" id="2.6.1.9" evidence="11"/>
<dbReference type="Gene3D" id="3.90.1150.10">
    <property type="entry name" value="Aspartate Aminotransferase, domain 1"/>
    <property type="match status" value="1"/>
</dbReference>
<evidence type="ECO:0000313" key="13">
    <source>
        <dbReference type="EMBL" id="EGW21417.1"/>
    </source>
</evidence>
<dbReference type="GO" id="GO:0030170">
    <property type="term" value="F:pyridoxal phosphate binding"/>
    <property type="evidence" value="ECO:0007669"/>
    <property type="project" value="InterPro"/>
</dbReference>
<dbReference type="EMBL" id="JH109152">
    <property type="protein sequence ID" value="EGW21417.1"/>
    <property type="molecule type" value="Genomic_DNA"/>
</dbReference>
<dbReference type="CDD" id="cd00609">
    <property type="entry name" value="AAT_like"/>
    <property type="match status" value="1"/>
</dbReference>
<dbReference type="OrthoDB" id="9809616at2"/>
<dbReference type="Pfam" id="PF00155">
    <property type="entry name" value="Aminotran_1_2"/>
    <property type="match status" value="1"/>
</dbReference>
<gene>
    <name evidence="11" type="primary">hisC</name>
    <name evidence="13" type="ORF">Mettu_0176</name>
</gene>
<evidence type="ECO:0000256" key="1">
    <source>
        <dbReference type="ARBA" id="ARBA00001933"/>
    </source>
</evidence>
<evidence type="ECO:0000256" key="2">
    <source>
        <dbReference type="ARBA" id="ARBA00005011"/>
    </source>
</evidence>
<evidence type="ECO:0000256" key="3">
    <source>
        <dbReference type="ARBA" id="ARBA00007970"/>
    </source>
</evidence>
<evidence type="ECO:0000256" key="5">
    <source>
        <dbReference type="ARBA" id="ARBA00022576"/>
    </source>
</evidence>
<comment type="subunit">
    <text evidence="4 11">Homodimer.</text>
</comment>
<protein>
    <recommendedName>
        <fullName evidence="11">Histidinol-phosphate aminotransferase</fullName>
        <ecNumber evidence="11">2.6.1.9</ecNumber>
    </recommendedName>
    <alternativeName>
        <fullName evidence="11">Imidazole acetol-phosphate transaminase</fullName>
    </alternativeName>
</protein>
<evidence type="ECO:0000259" key="12">
    <source>
        <dbReference type="Pfam" id="PF00155"/>
    </source>
</evidence>
<dbReference type="AlphaFoldDB" id="G3ITK7"/>
<accession>G3ITK7</accession>
<dbReference type="InterPro" id="IPR015422">
    <property type="entry name" value="PyrdxlP-dep_Trfase_small"/>
</dbReference>
<dbReference type="InterPro" id="IPR015424">
    <property type="entry name" value="PyrdxlP-dep_Trfase"/>
</dbReference>
<feature type="domain" description="Aminotransferase class I/classII large" evidence="12">
    <location>
        <begin position="29"/>
        <end position="355"/>
    </location>
</feature>
<dbReference type="GO" id="GO:0000105">
    <property type="term" value="P:L-histidine biosynthetic process"/>
    <property type="evidence" value="ECO:0007669"/>
    <property type="project" value="UniProtKB-UniRule"/>
</dbReference>
<evidence type="ECO:0000256" key="8">
    <source>
        <dbReference type="ARBA" id="ARBA00022898"/>
    </source>
</evidence>
<comment type="similarity">
    <text evidence="3 11">Belongs to the class-II pyridoxal-phosphate-dependent aminotransferase family. Histidinol-phosphate aminotransferase subfamily.</text>
</comment>
<evidence type="ECO:0000256" key="4">
    <source>
        <dbReference type="ARBA" id="ARBA00011738"/>
    </source>
</evidence>
<dbReference type="RefSeq" id="WP_006889399.1">
    <property type="nucleotide sequence ID" value="NZ_JH109152.1"/>
</dbReference>
<feature type="modified residue" description="N6-(pyridoxal phosphate)lysine" evidence="11">
    <location>
        <position position="219"/>
    </location>
</feature>
<dbReference type="GO" id="GO:0004400">
    <property type="term" value="F:histidinol-phosphate transaminase activity"/>
    <property type="evidence" value="ECO:0007669"/>
    <property type="project" value="UniProtKB-UniRule"/>
</dbReference>
<keyword evidence="8 11" id="KW-0663">Pyridoxal phosphate</keyword>
<evidence type="ECO:0000256" key="9">
    <source>
        <dbReference type="ARBA" id="ARBA00023102"/>
    </source>
</evidence>
<dbReference type="InterPro" id="IPR005861">
    <property type="entry name" value="HisP_aminotrans"/>
</dbReference>
<comment type="catalytic activity">
    <reaction evidence="10 11">
        <text>L-histidinol phosphate + 2-oxoglutarate = 3-(imidazol-4-yl)-2-oxopropyl phosphate + L-glutamate</text>
        <dbReference type="Rhea" id="RHEA:23744"/>
        <dbReference type="ChEBI" id="CHEBI:16810"/>
        <dbReference type="ChEBI" id="CHEBI:29985"/>
        <dbReference type="ChEBI" id="CHEBI:57766"/>
        <dbReference type="ChEBI" id="CHEBI:57980"/>
        <dbReference type="EC" id="2.6.1.9"/>
    </reaction>
</comment>
<name>G3ITK7_METTV</name>
<dbReference type="SUPFAM" id="SSF53383">
    <property type="entry name" value="PLP-dependent transferases"/>
    <property type="match status" value="1"/>
</dbReference>
<dbReference type="HAMAP" id="MF_01023">
    <property type="entry name" value="HisC_aminotrans_2"/>
    <property type="match status" value="1"/>
</dbReference>
<reference evidence="13 14" key="1">
    <citation type="submission" date="2011-06" db="EMBL/GenBank/DDBJ databases">
        <title>Genomic sequence of Methylobacter tundripaludum SV96.</title>
        <authorList>
            <consortium name="US DOE Joint Genome Institute"/>
            <person name="Lucas S."/>
            <person name="Han J."/>
            <person name="Lapidus A."/>
            <person name="Cheng J.-F."/>
            <person name="Goodwin L."/>
            <person name="Pitluck S."/>
            <person name="Held B."/>
            <person name="Detter J.C."/>
            <person name="Han C."/>
            <person name="Tapia R."/>
            <person name="Land M."/>
            <person name="Hauser L."/>
            <person name="Kyrpides N."/>
            <person name="Ivanova N."/>
            <person name="Ovchinnikova G."/>
            <person name="Pagani I."/>
            <person name="Klotz M.G."/>
            <person name="Dispirito A.A."/>
            <person name="Murrell J.C."/>
            <person name="Dunfield P."/>
            <person name="Kalyuzhnaya M.G."/>
            <person name="Svenning M."/>
            <person name="Trotsenko Y.A."/>
            <person name="Stein L.Y."/>
            <person name="Woyke T."/>
        </authorList>
    </citation>
    <scope>NUCLEOTIDE SEQUENCE [LARGE SCALE GENOMIC DNA]</scope>
    <source>
        <strain evidence="14">ATCC BAA-1195 / DSM 17260 / SV96</strain>
    </source>
</reference>
<dbReference type="NCBIfam" id="TIGR01141">
    <property type="entry name" value="hisC"/>
    <property type="match status" value="1"/>
</dbReference>
<evidence type="ECO:0000256" key="7">
    <source>
        <dbReference type="ARBA" id="ARBA00022679"/>
    </source>
</evidence>
<dbReference type="InterPro" id="IPR015421">
    <property type="entry name" value="PyrdxlP-dep_Trfase_major"/>
</dbReference>
<dbReference type="HOGENOM" id="CLU_017584_3_1_6"/>
<proteinExistence type="inferred from homology"/>
<keyword evidence="6 11" id="KW-0028">Amino-acid biosynthesis</keyword>
<keyword evidence="5 11" id="KW-0032">Aminotransferase</keyword>
<keyword evidence="9 11" id="KW-0368">Histidine biosynthesis</keyword>
<dbReference type="Gene3D" id="3.40.640.10">
    <property type="entry name" value="Type I PLP-dependent aspartate aminotransferase-like (Major domain)"/>
    <property type="match status" value="1"/>
</dbReference>
<comment type="pathway">
    <text evidence="2 11">Amino-acid biosynthesis; L-histidine biosynthesis; L-histidine from 5-phospho-alpha-D-ribose 1-diphosphate: step 7/9.</text>
</comment>
<dbReference type="UniPathway" id="UPA00031">
    <property type="reaction ID" value="UER00012"/>
</dbReference>
<dbReference type="Proteomes" id="UP000004664">
    <property type="component" value="Unassembled WGS sequence"/>
</dbReference>
<dbReference type="PANTHER" id="PTHR42885">
    <property type="entry name" value="HISTIDINOL-PHOSPHATE AMINOTRANSFERASE-RELATED"/>
    <property type="match status" value="1"/>
</dbReference>
<dbReference type="eggNOG" id="COG0079">
    <property type="taxonomic scope" value="Bacteria"/>
</dbReference>
<sequence length="362" mass="39739">MSENNLLSSIFRKEVLAMSAYKVADATGLIKLDAMENPYGWPEDIKANWLETLKDCPLNRYPDPEARHLTATIKRLNQIPEQFDVLLGNGSDEIIQLLLMALPSNACVLAPDPGFVMYKQLSLCLGLTYHGIPLLAGSFDLDLPAMLEAIEQHQPSVIFLAYPNNPTGNLFSEASIREIIKAAKGLVIIDEAYAPFADASFIDSLGQYDNLLVMRTVSKLGLAGLRLGYIAGKPDIIEQLHKIRLPYNINSLTQISADFALSNKALFDQQTQNICAERSIVFNRLNALNGITAYPSAANFILFKTPENRANEIFASIKQQGVLIKNLSAQGGLLADCLRVTVGKPEENTAFLTALTRSLVTP</sequence>
<dbReference type="PANTHER" id="PTHR42885:SF2">
    <property type="entry name" value="HISTIDINOL-PHOSPHATE AMINOTRANSFERASE"/>
    <property type="match status" value="1"/>
</dbReference>
<evidence type="ECO:0000256" key="10">
    <source>
        <dbReference type="ARBA" id="ARBA00047481"/>
    </source>
</evidence>